<reference evidence="3" key="1">
    <citation type="submission" date="2018-11" db="EMBL/GenBank/DDBJ databases">
        <authorList>
            <consortium name="Genoscope - CEA"/>
            <person name="William W."/>
        </authorList>
    </citation>
    <scope>NUCLEOTIDE SEQUENCE</scope>
</reference>
<dbReference type="EMBL" id="LR031568">
    <property type="protein sequence ID" value="VDC61337.1"/>
    <property type="molecule type" value="Genomic_DNA"/>
</dbReference>
<evidence type="ECO:0000313" key="2">
    <source>
        <dbReference type="EMBL" id="CAG7864052.1"/>
    </source>
</evidence>
<dbReference type="Gramene" id="A09p45190.2_BraZ1">
    <property type="protein sequence ID" value="A09p45190.2_BraZ1.CDS"/>
    <property type="gene ID" value="A09g45190.2_BraZ1"/>
</dbReference>
<protein>
    <submittedName>
        <fullName evidence="2">Uncharacterized protein</fullName>
    </submittedName>
</protein>
<proteinExistence type="predicted"/>
<accession>A0A3P5Y1S1</accession>
<evidence type="ECO:0000256" key="1">
    <source>
        <dbReference type="SAM" id="MobiDB-lite"/>
    </source>
</evidence>
<sequence>MGLKDTRPGSQTGYVGGVKFSNNSPTSPPKFGVTQVVRQVVGVDSDVGDVFETGGLCVSSLPNVRHGPVLRYRPSWEVVTDAALMPPPVPLTLLVLRGLLSISVATEAGLKRLVVLRTRKIYYSAQRSSMDSPANTMDSSDKGCRLILETNSRKRSAPSSRIGISLSSKGLGGRWAELSTFCVGRASMLFPSSF</sequence>
<dbReference type="Proteomes" id="UP000694005">
    <property type="component" value="Chromosome A09"/>
</dbReference>
<name>A0A3P5Y1S1_BRACM</name>
<gene>
    <name evidence="3" type="ORF">BRAA09T38948Z</name>
    <name evidence="2" type="ORF">BRAPAZ1V2_A09P45190.2</name>
</gene>
<evidence type="ECO:0000313" key="3">
    <source>
        <dbReference type="EMBL" id="VDC61337.1"/>
    </source>
</evidence>
<dbReference type="AlphaFoldDB" id="A0A3P5Y1S1"/>
<organism evidence="3">
    <name type="scientific">Brassica campestris</name>
    <name type="common">Field mustard</name>
    <dbReference type="NCBI Taxonomy" id="3711"/>
    <lineage>
        <taxon>Eukaryota</taxon>
        <taxon>Viridiplantae</taxon>
        <taxon>Streptophyta</taxon>
        <taxon>Embryophyta</taxon>
        <taxon>Tracheophyta</taxon>
        <taxon>Spermatophyta</taxon>
        <taxon>Magnoliopsida</taxon>
        <taxon>eudicotyledons</taxon>
        <taxon>Gunneridae</taxon>
        <taxon>Pentapetalae</taxon>
        <taxon>rosids</taxon>
        <taxon>malvids</taxon>
        <taxon>Brassicales</taxon>
        <taxon>Brassicaceae</taxon>
        <taxon>Brassiceae</taxon>
        <taxon>Brassica</taxon>
    </lineage>
</organism>
<dbReference type="EMBL" id="LS974625">
    <property type="protein sequence ID" value="CAG7864052.1"/>
    <property type="molecule type" value="Genomic_DNA"/>
</dbReference>
<feature type="region of interest" description="Disordered" evidence="1">
    <location>
        <begin position="1"/>
        <end position="21"/>
    </location>
</feature>